<comment type="caution">
    <text evidence="1">The sequence shown here is derived from an EMBL/GenBank/DDBJ whole genome shotgun (WGS) entry which is preliminary data.</text>
</comment>
<dbReference type="AlphaFoldDB" id="A0A0F9TZ51"/>
<accession>A0A0F9TZ51</accession>
<dbReference type="Gene3D" id="3.30.70.1230">
    <property type="entry name" value="Nucleotide cyclase"/>
    <property type="match status" value="1"/>
</dbReference>
<evidence type="ECO:0008006" key="2">
    <source>
        <dbReference type="Google" id="ProtNLM"/>
    </source>
</evidence>
<gene>
    <name evidence="1" type="ORF">LCGC14_0592570</name>
</gene>
<sequence length="268" mass="30066">MLKEDQIPEKYRAVIDEQISVYKLKRSITQMNFIPDTPKIPIEKQTHWLKIPDVICVFVDMLGSTHLSASLYDSSTAGAYQLFTGTAVRLFSEFESPYIDVRGDGAFALFDSDQPYRALAAAVTFKTFSAEEFVPRINKATDVEVGCHIGIDQKTVLVRKVGFKRYRGRSDRQNEVWAGKPVNMAAKLAALTSDGELLASDRFFANITSKLATHSCGCPPGDKVALWKKVDVSENVALDFDKAYRLRSYWCKKHGAQYCTDILALDDE</sequence>
<name>A0A0F9TZ51_9ZZZZ</name>
<dbReference type="SUPFAM" id="SSF55073">
    <property type="entry name" value="Nucleotide cyclase"/>
    <property type="match status" value="1"/>
</dbReference>
<protein>
    <recommendedName>
        <fullName evidence="2">Guanylate cyclase domain-containing protein</fullName>
    </recommendedName>
</protein>
<reference evidence="1" key="1">
    <citation type="journal article" date="2015" name="Nature">
        <title>Complex archaea that bridge the gap between prokaryotes and eukaryotes.</title>
        <authorList>
            <person name="Spang A."/>
            <person name="Saw J.H."/>
            <person name="Jorgensen S.L."/>
            <person name="Zaremba-Niedzwiedzka K."/>
            <person name="Martijn J."/>
            <person name="Lind A.E."/>
            <person name="van Eijk R."/>
            <person name="Schleper C."/>
            <person name="Guy L."/>
            <person name="Ettema T.J."/>
        </authorList>
    </citation>
    <scope>NUCLEOTIDE SEQUENCE</scope>
</reference>
<dbReference type="EMBL" id="LAZR01000930">
    <property type="protein sequence ID" value="KKN54411.1"/>
    <property type="molecule type" value="Genomic_DNA"/>
</dbReference>
<organism evidence="1">
    <name type="scientific">marine sediment metagenome</name>
    <dbReference type="NCBI Taxonomy" id="412755"/>
    <lineage>
        <taxon>unclassified sequences</taxon>
        <taxon>metagenomes</taxon>
        <taxon>ecological metagenomes</taxon>
    </lineage>
</organism>
<dbReference type="InterPro" id="IPR029787">
    <property type="entry name" value="Nucleotide_cyclase"/>
</dbReference>
<proteinExistence type="predicted"/>
<evidence type="ECO:0000313" key="1">
    <source>
        <dbReference type="EMBL" id="KKN54411.1"/>
    </source>
</evidence>